<gene>
    <name evidence="2" type="ORF">ABZZ21_09915</name>
</gene>
<proteinExistence type="predicted"/>
<sequence length="107" mass="11606">MVHADGWDVYREARDVCLNLPAAPPGHVTRDEGELADLFRGGSYGDAAAGALRAAFRERFCQFDDGRAAERIARRVFLGEPSQALPPVVPLAERTPAPRPPAPLVRS</sequence>
<organism evidence="2 3">
    <name type="scientific">Streptomyces ossamyceticus</name>
    <dbReference type="NCBI Taxonomy" id="249581"/>
    <lineage>
        <taxon>Bacteria</taxon>
        <taxon>Bacillati</taxon>
        <taxon>Actinomycetota</taxon>
        <taxon>Actinomycetes</taxon>
        <taxon>Kitasatosporales</taxon>
        <taxon>Streptomycetaceae</taxon>
        <taxon>Streptomyces</taxon>
    </lineage>
</organism>
<dbReference type="InterPro" id="IPR007554">
    <property type="entry name" value="Glycerophosphate_synth"/>
</dbReference>
<evidence type="ECO:0000313" key="2">
    <source>
        <dbReference type="EMBL" id="MET9844882.1"/>
    </source>
</evidence>
<dbReference type="InterPro" id="IPR043148">
    <property type="entry name" value="TagF_C"/>
</dbReference>
<dbReference type="Pfam" id="PF04464">
    <property type="entry name" value="Glyphos_transf"/>
    <property type="match status" value="1"/>
</dbReference>
<dbReference type="EMBL" id="JBEXPZ010000011">
    <property type="protein sequence ID" value="MET9844882.1"/>
    <property type="molecule type" value="Genomic_DNA"/>
</dbReference>
<keyword evidence="3" id="KW-1185">Reference proteome</keyword>
<dbReference type="Proteomes" id="UP001550210">
    <property type="component" value="Unassembled WGS sequence"/>
</dbReference>
<feature type="region of interest" description="Disordered" evidence="1">
    <location>
        <begin position="87"/>
        <end position="107"/>
    </location>
</feature>
<reference evidence="2 3" key="1">
    <citation type="submission" date="2024-06" db="EMBL/GenBank/DDBJ databases">
        <title>The Natural Products Discovery Center: Release of the First 8490 Sequenced Strains for Exploring Actinobacteria Biosynthetic Diversity.</title>
        <authorList>
            <person name="Kalkreuter E."/>
            <person name="Kautsar S.A."/>
            <person name="Yang D."/>
            <person name="Bader C.D."/>
            <person name="Teijaro C.N."/>
            <person name="Fluegel L."/>
            <person name="Davis C.M."/>
            <person name="Simpson J.R."/>
            <person name="Lauterbach L."/>
            <person name="Steele A.D."/>
            <person name="Gui C."/>
            <person name="Meng S."/>
            <person name="Li G."/>
            <person name="Viehrig K."/>
            <person name="Ye F."/>
            <person name="Su P."/>
            <person name="Kiefer A.F."/>
            <person name="Nichols A."/>
            <person name="Cepeda A.J."/>
            <person name="Yan W."/>
            <person name="Fan B."/>
            <person name="Jiang Y."/>
            <person name="Adhikari A."/>
            <person name="Zheng C.-J."/>
            <person name="Schuster L."/>
            <person name="Cowan T.M."/>
            <person name="Smanski M.J."/>
            <person name="Chevrette M.G."/>
            <person name="De Carvalho L.P.S."/>
            <person name="Shen B."/>
        </authorList>
    </citation>
    <scope>NUCLEOTIDE SEQUENCE [LARGE SCALE GENOMIC DNA]</scope>
    <source>
        <strain evidence="2 3">NPDC006434</strain>
    </source>
</reference>
<protein>
    <submittedName>
        <fullName evidence="2">CDP-glycerol glycerophosphotransferase family protein</fullName>
    </submittedName>
</protein>
<feature type="compositionally biased region" description="Pro residues" evidence="1">
    <location>
        <begin position="97"/>
        <end position="107"/>
    </location>
</feature>
<dbReference type="Gene3D" id="3.40.50.12580">
    <property type="match status" value="1"/>
</dbReference>
<comment type="caution">
    <text evidence="2">The sequence shown here is derived from an EMBL/GenBank/DDBJ whole genome shotgun (WGS) entry which is preliminary data.</text>
</comment>
<evidence type="ECO:0000256" key="1">
    <source>
        <dbReference type="SAM" id="MobiDB-lite"/>
    </source>
</evidence>
<accession>A0ABV2UUM2</accession>
<evidence type="ECO:0000313" key="3">
    <source>
        <dbReference type="Proteomes" id="UP001550210"/>
    </source>
</evidence>
<name>A0ABV2UUM2_9ACTN</name>